<gene>
    <name evidence="2" type="ORF">P3T76_006700</name>
</gene>
<feature type="region of interest" description="Disordered" evidence="1">
    <location>
        <begin position="247"/>
        <end position="285"/>
    </location>
</feature>
<organism evidence="2 3">
    <name type="scientific">Phytophthora citrophthora</name>
    <dbReference type="NCBI Taxonomy" id="4793"/>
    <lineage>
        <taxon>Eukaryota</taxon>
        <taxon>Sar</taxon>
        <taxon>Stramenopiles</taxon>
        <taxon>Oomycota</taxon>
        <taxon>Peronosporomycetes</taxon>
        <taxon>Peronosporales</taxon>
        <taxon>Peronosporaceae</taxon>
        <taxon>Phytophthora</taxon>
    </lineage>
</organism>
<protein>
    <submittedName>
        <fullName evidence="2">Uncharacterized protein</fullName>
    </submittedName>
</protein>
<sequence>MQTSAMHESHKKKKNRHVSKPAAARKTSLPTPAASISNSATTSTSHRRDLLGGSIQEVSRKTLMERFRKRGRVESASYANGRDRATANTTLQSNSSSFSNTGPIVLRGGRAPHHATFLVHKNTLARPQSAPNLMEQADDEVITRIFPDICPRELRIAEVKSWESPWMKQEFSVSPEPETKVLEQPQQGELLSNAAETGESVSIVTLTSDQKQPGVLAPSKAVNSNGLHRNTADKAASELDKEINSLTNQLSLEGKRSRPQSPPKKTAWSQTAGTPPPVSTPRTPQWKAVESAKRTPGNRIGKRPQLRLKLEDMPTPQQAEERAHVLPPDSLPSETLWKLLRLLLLLHQDQVHLHKGRVSRSK</sequence>
<dbReference type="AlphaFoldDB" id="A0AAD9GNC9"/>
<comment type="caution">
    <text evidence="2">The sequence shown here is derived from an EMBL/GenBank/DDBJ whole genome shotgun (WGS) entry which is preliminary data.</text>
</comment>
<dbReference type="Proteomes" id="UP001259832">
    <property type="component" value="Unassembled WGS sequence"/>
</dbReference>
<evidence type="ECO:0000256" key="1">
    <source>
        <dbReference type="SAM" id="MobiDB-lite"/>
    </source>
</evidence>
<accession>A0AAD9GNC9</accession>
<reference evidence="2" key="1">
    <citation type="submission" date="2023-08" db="EMBL/GenBank/DDBJ databases">
        <title>Reference Genome Resource for the Citrus Pathogen Phytophthora citrophthora.</title>
        <authorList>
            <person name="Moller H."/>
            <person name="Coetzee B."/>
            <person name="Rose L.J."/>
            <person name="Van Niekerk J.M."/>
        </authorList>
    </citation>
    <scope>NUCLEOTIDE SEQUENCE</scope>
    <source>
        <strain evidence="2">STE-U-9442</strain>
    </source>
</reference>
<evidence type="ECO:0000313" key="3">
    <source>
        <dbReference type="Proteomes" id="UP001259832"/>
    </source>
</evidence>
<feature type="compositionally biased region" description="Basic residues" evidence="1">
    <location>
        <begin position="9"/>
        <end position="19"/>
    </location>
</feature>
<feature type="region of interest" description="Disordered" evidence="1">
    <location>
        <begin position="74"/>
        <end position="99"/>
    </location>
</feature>
<keyword evidence="3" id="KW-1185">Reference proteome</keyword>
<name>A0AAD9GNC9_9STRA</name>
<feature type="compositionally biased region" description="Polar residues" evidence="1">
    <location>
        <begin position="86"/>
        <end position="99"/>
    </location>
</feature>
<proteinExistence type="predicted"/>
<feature type="compositionally biased region" description="Low complexity" evidence="1">
    <location>
        <begin position="33"/>
        <end position="44"/>
    </location>
</feature>
<evidence type="ECO:0000313" key="2">
    <source>
        <dbReference type="EMBL" id="KAK1941636.1"/>
    </source>
</evidence>
<feature type="region of interest" description="Disordered" evidence="1">
    <location>
        <begin position="1"/>
        <end position="57"/>
    </location>
</feature>
<dbReference type="EMBL" id="JASMQC010000011">
    <property type="protein sequence ID" value="KAK1941636.1"/>
    <property type="molecule type" value="Genomic_DNA"/>
</dbReference>